<dbReference type="Proteomes" id="UP000236654">
    <property type="component" value="Unassembled WGS sequence"/>
</dbReference>
<keyword evidence="2" id="KW-1185">Reference proteome</keyword>
<dbReference type="RefSeq" id="WP_101334388.1">
    <property type="nucleotide sequence ID" value="NZ_PJNI01000007.1"/>
</dbReference>
<dbReference type="PROSITE" id="PS51257">
    <property type="entry name" value="PROKAR_LIPOPROTEIN"/>
    <property type="match status" value="1"/>
</dbReference>
<dbReference type="EMBL" id="PJNI01000007">
    <property type="protein sequence ID" value="PKR81006.1"/>
    <property type="molecule type" value="Genomic_DNA"/>
</dbReference>
<proteinExistence type="predicted"/>
<name>A0A2I0R356_9FLAO</name>
<dbReference type="OrthoDB" id="1199198at2"/>
<reference evidence="1 2" key="1">
    <citation type="submission" date="2017-12" db="EMBL/GenBank/DDBJ databases">
        <title>The draft genome sequence of Brumimicrobium saltpan LHR20.</title>
        <authorList>
            <person name="Do Z.-J."/>
            <person name="Luo H.-R."/>
        </authorList>
    </citation>
    <scope>NUCLEOTIDE SEQUENCE [LARGE SCALE GENOMIC DNA]</scope>
    <source>
        <strain evidence="1 2">LHR20</strain>
    </source>
</reference>
<sequence length="356" mass="40131">MKLKEITYLTVLIFFMSIIFGCDKEELPQFPTENTPVFNVKGSIGQTPIEIQAGENDAVMVANHTSLNNVRIFNGDLGNAQQSIKIKIHNADVNIPGIDIFNDATSYMIAEEFGNTKLLEIKKEDFENNSEIESLNWFVDDKPENTPTLTLYEPGKYKICVDIQFINGAKAKTCNTILVGYRKNTDLDIYYEFDQNYNFQAEALTSSATVNNVKWFINDDFYAEGVTLNASELPNTFKLKAQVEFSNSVTLEKEIYINSFDSYFSVEDFTKIGHHTAVIWDAKAKFDLLINGTTYTSVGDNPEESLFEIDEIVEYESGETNQNVKLLKGSLNTLFRNNTTGEVVPSDLNIEIGVGY</sequence>
<evidence type="ECO:0000313" key="2">
    <source>
        <dbReference type="Proteomes" id="UP000236654"/>
    </source>
</evidence>
<gene>
    <name evidence="1" type="ORF">CW751_07520</name>
</gene>
<dbReference type="AlphaFoldDB" id="A0A2I0R356"/>
<accession>A0A2I0R356</accession>
<evidence type="ECO:0000313" key="1">
    <source>
        <dbReference type="EMBL" id="PKR81006.1"/>
    </source>
</evidence>
<comment type="caution">
    <text evidence="1">The sequence shown here is derived from an EMBL/GenBank/DDBJ whole genome shotgun (WGS) entry which is preliminary data.</text>
</comment>
<protein>
    <submittedName>
        <fullName evidence="1">Uncharacterized protein</fullName>
    </submittedName>
</protein>
<organism evidence="1 2">
    <name type="scientific">Brumimicrobium salinarum</name>
    <dbReference type="NCBI Taxonomy" id="2058658"/>
    <lineage>
        <taxon>Bacteria</taxon>
        <taxon>Pseudomonadati</taxon>
        <taxon>Bacteroidota</taxon>
        <taxon>Flavobacteriia</taxon>
        <taxon>Flavobacteriales</taxon>
        <taxon>Crocinitomicaceae</taxon>
        <taxon>Brumimicrobium</taxon>
    </lineage>
</organism>